<accession>A0A8J2QKZ5</accession>
<keyword evidence="4" id="KW-1185">Reference proteome</keyword>
<protein>
    <submittedName>
        <fullName evidence="3">(African queen) hypothetical protein</fullName>
    </submittedName>
</protein>
<dbReference type="Proteomes" id="UP000789524">
    <property type="component" value="Unassembled WGS sequence"/>
</dbReference>
<organism evidence="3 4">
    <name type="scientific">Danaus chrysippus</name>
    <name type="common">African queen</name>
    <dbReference type="NCBI Taxonomy" id="151541"/>
    <lineage>
        <taxon>Eukaryota</taxon>
        <taxon>Metazoa</taxon>
        <taxon>Ecdysozoa</taxon>
        <taxon>Arthropoda</taxon>
        <taxon>Hexapoda</taxon>
        <taxon>Insecta</taxon>
        <taxon>Pterygota</taxon>
        <taxon>Neoptera</taxon>
        <taxon>Endopterygota</taxon>
        <taxon>Lepidoptera</taxon>
        <taxon>Glossata</taxon>
        <taxon>Ditrysia</taxon>
        <taxon>Papilionoidea</taxon>
        <taxon>Nymphalidae</taxon>
        <taxon>Danainae</taxon>
        <taxon>Danaini</taxon>
        <taxon>Danaina</taxon>
        <taxon>Danaus</taxon>
        <taxon>Anosia</taxon>
    </lineage>
</organism>
<dbReference type="EMBL" id="CAKASE010000049">
    <property type="protein sequence ID" value="CAG9562892.1"/>
    <property type="molecule type" value="Genomic_DNA"/>
</dbReference>
<evidence type="ECO:0000313" key="4">
    <source>
        <dbReference type="Proteomes" id="UP000789524"/>
    </source>
</evidence>
<feature type="domain" description="Little elongation complex subunit 2 C-terminal" evidence="2">
    <location>
        <begin position="440"/>
        <end position="575"/>
    </location>
</feature>
<evidence type="ECO:0000259" key="2">
    <source>
        <dbReference type="Pfam" id="PF10505"/>
    </source>
</evidence>
<evidence type="ECO:0000256" key="1">
    <source>
        <dbReference type="SAM" id="MobiDB-lite"/>
    </source>
</evidence>
<feature type="compositionally biased region" description="Acidic residues" evidence="1">
    <location>
        <begin position="354"/>
        <end position="374"/>
    </location>
</feature>
<dbReference type="OrthoDB" id="6288737at2759"/>
<dbReference type="GO" id="GO:0008023">
    <property type="term" value="C:transcription elongation factor complex"/>
    <property type="evidence" value="ECO:0007669"/>
    <property type="project" value="InterPro"/>
</dbReference>
<comment type="caution">
    <text evidence="3">The sequence shown here is derived from an EMBL/GenBank/DDBJ whole genome shotgun (WGS) entry which is preliminary data.</text>
</comment>
<proteinExistence type="predicted"/>
<dbReference type="Pfam" id="PF10505">
    <property type="entry name" value="NARG2_C"/>
    <property type="match status" value="1"/>
</dbReference>
<feature type="compositionally biased region" description="Basic residues" evidence="1">
    <location>
        <begin position="645"/>
        <end position="655"/>
    </location>
</feature>
<feature type="region of interest" description="Disordered" evidence="1">
    <location>
        <begin position="354"/>
        <end position="418"/>
    </location>
</feature>
<feature type="compositionally biased region" description="Basic and acidic residues" evidence="1">
    <location>
        <begin position="375"/>
        <end position="388"/>
    </location>
</feature>
<gene>
    <name evidence="3" type="ORF">DCHRY22_LOCUS4158</name>
</gene>
<evidence type="ECO:0000313" key="3">
    <source>
        <dbReference type="EMBL" id="CAG9562892.1"/>
    </source>
</evidence>
<sequence>MEHIRQFDWCYSQPDIYFVKEEDLAHSVTEKILRNKFHDPLISSDSEDEKVNVDWDQVFNKTQSLEKVHRIFVPCLTALPQYLKKSALTEQQHYQCIKVLCSQNLHVLEQEFIPRPTKSDYKVFEELKPIYEQEQKEYREWAKTLWATTHCVRALRPKPILEAVYEALIKLKAHEMQCYPKTYSLAAQIPLDYKNDSFEMVLEEDLINVDLSSLPKIDKIDLSKKFVVMKLHPLPEPCNKHICRFILPNEKTMTMLPLWSVQAELAQYCVERGAVCMASEEALGCLVELDRPWDLALAVHQVIDPDGEPVNILILGDEFVVNKESPLTRTYKAFKYLLEQELISASEKLKQNVENEDISDENTNDIDLDGSSDDEGNRLCIDDTKMDITNEQTQDAEKEDSKNGNEMPSGRLDADDNDFDMDKCTCKGTMFEKPPPRSFRKWRITNRSNNESYSVIVHCEHRLRDKQSELIVEPTPEYQIELGAAAVSQARLRRLALAARLRRNAAFMHVRLNAGTGEVATVERLSAHQFVYRHGSCDVIGHVHAALTQLQGLRPGRYVLRHEPSHGSNALLLSAGDGTGLQCPRGEEDALTLRIPPTITTDLLPYHKFRRILPCAFTPHERQVQRPPARTLARNKTPPRALQWPKKKKKKKPKN</sequence>
<reference evidence="3" key="1">
    <citation type="submission" date="2021-09" db="EMBL/GenBank/DDBJ databases">
        <authorList>
            <person name="Martin H S."/>
        </authorList>
    </citation>
    <scope>NUCLEOTIDE SEQUENCE</scope>
</reference>
<name>A0A8J2QKZ5_9NEOP</name>
<dbReference type="AlphaFoldDB" id="A0A8J2QKZ5"/>
<feature type="region of interest" description="Disordered" evidence="1">
    <location>
        <begin position="620"/>
        <end position="655"/>
    </location>
</feature>
<dbReference type="InterPro" id="IPR019535">
    <property type="entry name" value="ICE2_C"/>
</dbReference>